<dbReference type="PANTHER" id="PTHR42760:SF135">
    <property type="entry name" value="BLL7886 PROTEIN"/>
    <property type="match status" value="1"/>
</dbReference>
<dbReference type="InterPro" id="IPR036291">
    <property type="entry name" value="NAD(P)-bd_dom_sf"/>
</dbReference>
<dbReference type="InterPro" id="IPR002347">
    <property type="entry name" value="SDR_fam"/>
</dbReference>
<evidence type="ECO:0000313" key="2">
    <source>
        <dbReference type="EMBL" id="MDO7883639.1"/>
    </source>
</evidence>
<dbReference type="PRINTS" id="PR00081">
    <property type="entry name" value="GDHRDH"/>
</dbReference>
<proteinExistence type="inferred from homology"/>
<accession>A0ABT9BRH2</accession>
<evidence type="ECO:0000256" key="1">
    <source>
        <dbReference type="ARBA" id="ARBA00006484"/>
    </source>
</evidence>
<dbReference type="EMBL" id="JAUQUB010000007">
    <property type="protein sequence ID" value="MDO7883639.1"/>
    <property type="molecule type" value="Genomic_DNA"/>
</dbReference>
<protein>
    <submittedName>
        <fullName evidence="2">SDR family NAD(P)-dependent oxidoreductase</fullName>
    </submittedName>
</protein>
<organism evidence="2 3">
    <name type="scientific">Antiquaquibacter soli</name>
    <dbReference type="NCBI Taxonomy" id="3064523"/>
    <lineage>
        <taxon>Bacteria</taxon>
        <taxon>Bacillati</taxon>
        <taxon>Actinomycetota</taxon>
        <taxon>Actinomycetes</taxon>
        <taxon>Micrococcales</taxon>
        <taxon>Microbacteriaceae</taxon>
        <taxon>Antiquaquibacter</taxon>
    </lineage>
</organism>
<sequence>MDLGLRGRVVLVVGGAGYIGREIARTFVEEGAVVVIGGRTPEKLEVAEAEVGAAGTVVVDTRDAASARSAVDQVLAAHGRLDVLVNTAAPSAGTLDPARDHDAEQVLDAIDGKAMGYLRMTEAAVPVMRAAGFGRIIQISGQNAWLSGSVTAAARNAVVNTSAKAIADELAGSGVTVNVVNPGNVTDAPSAEVALGRGGESSPSQIAALVAFLASDAAAAVSGESIAVGHRVRGIQFG</sequence>
<dbReference type="Gene3D" id="3.40.50.720">
    <property type="entry name" value="NAD(P)-binding Rossmann-like Domain"/>
    <property type="match status" value="1"/>
</dbReference>
<dbReference type="Pfam" id="PF00106">
    <property type="entry name" value="adh_short"/>
    <property type="match status" value="1"/>
</dbReference>
<comment type="caution">
    <text evidence="2">The sequence shown here is derived from an EMBL/GenBank/DDBJ whole genome shotgun (WGS) entry which is preliminary data.</text>
</comment>
<dbReference type="CDD" id="cd05233">
    <property type="entry name" value="SDR_c"/>
    <property type="match status" value="1"/>
</dbReference>
<name>A0ABT9BRH2_9MICO</name>
<dbReference type="Proteomes" id="UP001241072">
    <property type="component" value="Unassembled WGS sequence"/>
</dbReference>
<dbReference type="PANTHER" id="PTHR42760">
    <property type="entry name" value="SHORT-CHAIN DEHYDROGENASES/REDUCTASES FAMILY MEMBER"/>
    <property type="match status" value="1"/>
</dbReference>
<gene>
    <name evidence="2" type="ORF">Q5716_15500</name>
</gene>
<comment type="similarity">
    <text evidence="1">Belongs to the short-chain dehydrogenases/reductases (SDR) family.</text>
</comment>
<reference evidence="2 3" key="1">
    <citation type="submission" date="2023-07" db="EMBL/GenBank/DDBJ databases">
        <title>Protaetiibacter sp. nov WY-16 isolated from soil.</title>
        <authorList>
            <person name="Liu B."/>
            <person name="Wan Y."/>
        </authorList>
    </citation>
    <scope>NUCLEOTIDE SEQUENCE [LARGE SCALE GENOMIC DNA]</scope>
    <source>
        <strain evidence="2 3">WY-16</strain>
    </source>
</reference>
<dbReference type="RefSeq" id="WP_305004067.1">
    <property type="nucleotide sequence ID" value="NZ_JAUQUB010000007.1"/>
</dbReference>
<dbReference type="SUPFAM" id="SSF51735">
    <property type="entry name" value="NAD(P)-binding Rossmann-fold domains"/>
    <property type="match status" value="1"/>
</dbReference>
<evidence type="ECO:0000313" key="3">
    <source>
        <dbReference type="Proteomes" id="UP001241072"/>
    </source>
</evidence>
<keyword evidence="3" id="KW-1185">Reference proteome</keyword>